<dbReference type="Proteomes" id="UP001214530">
    <property type="component" value="Chromosome"/>
</dbReference>
<reference evidence="1" key="1">
    <citation type="submission" date="2023-03" db="EMBL/GenBank/DDBJ databases">
        <title>Andean soil-derived lignocellulolytic bacterial consortium as a source of novel taxa and putative plastic-active enzymes.</title>
        <authorList>
            <person name="Diaz-Garcia L."/>
            <person name="Chuvochina M."/>
            <person name="Feuerriegel G."/>
            <person name="Bunk B."/>
            <person name="Sproer C."/>
            <person name="Streit W.R."/>
            <person name="Rodriguez L.M."/>
            <person name="Overmann J."/>
            <person name="Jimenez D.J."/>
        </authorList>
    </citation>
    <scope>NUCLEOTIDE SEQUENCE</scope>
    <source>
        <strain evidence="1">MAG 3858</strain>
    </source>
</reference>
<dbReference type="AlphaFoldDB" id="A0AAJ5W6B4"/>
<dbReference type="EMBL" id="CP119313">
    <property type="protein sequence ID" value="WEK18802.1"/>
    <property type="molecule type" value="Genomic_DNA"/>
</dbReference>
<name>A0AAJ5W6B4_9SPHI</name>
<evidence type="ECO:0000313" key="2">
    <source>
        <dbReference type="Proteomes" id="UP001214530"/>
    </source>
</evidence>
<sequence>MDLSTIINDKTKAIQFINQNFTSNEDQSPLSPFAPLFMYRINRIIKDKSISFNFYGIPSLTIDAYIKSKTEFTIYFSAKIKDMLGFNKITNQLGYPVNITVEDYDAGDFDFLNWRQDGFEIFASHLHREEANILFTIGNISFKELLKIDNIERSNGN</sequence>
<gene>
    <name evidence="1" type="ORF">P0Y49_18665</name>
</gene>
<organism evidence="1 2">
    <name type="scientific">Candidatus Pedobacter colombiensis</name>
    <dbReference type="NCBI Taxonomy" id="3121371"/>
    <lineage>
        <taxon>Bacteria</taxon>
        <taxon>Pseudomonadati</taxon>
        <taxon>Bacteroidota</taxon>
        <taxon>Sphingobacteriia</taxon>
        <taxon>Sphingobacteriales</taxon>
        <taxon>Sphingobacteriaceae</taxon>
        <taxon>Pedobacter</taxon>
    </lineage>
</organism>
<protein>
    <submittedName>
        <fullName evidence="1">Uncharacterized protein</fullName>
    </submittedName>
</protein>
<accession>A0AAJ5W6B4</accession>
<proteinExistence type="predicted"/>
<evidence type="ECO:0000313" key="1">
    <source>
        <dbReference type="EMBL" id="WEK18802.1"/>
    </source>
</evidence>